<reference evidence="11" key="1">
    <citation type="submission" date="2015-02" db="EMBL/GenBank/DDBJ databases">
        <authorList>
            <person name="Gon?alves P."/>
        </authorList>
    </citation>
    <scope>NUCLEOTIDE SEQUENCE [LARGE SCALE GENOMIC DNA]</scope>
</reference>
<feature type="compositionally biased region" description="Basic and acidic residues" evidence="7">
    <location>
        <begin position="18"/>
        <end position="29"/>
    </location>
</feature>
<protein>
    <submittedName>
        <fullName evidence="10">SPOSA6832_00459-mRNA-1:cds</fullName>
    </submittedName>
</protein>
<evidence type="ECO:0000313" key="10">
    <source>
        <dbReference type="EMBL" id="CEQ39001.1"/>
    </source>
</evidence>
<dbReference type="Pfam" id="PF00069">
    <property type="entry name" value="Pkinase"/>
    <property type="match status" value="1"/>
</dbReference>
<feature type="region of interest" description="Disordered" evidence="7">
    <location>
        <begin position="173"/>
        <end position="338"/>
    </location>
</feature>
<feature type="region of interest" description="Disordered" evidence="7">
    <location>
        <begin position="381"/>
        <end position="449"/>
    </location>
</feature>
<keyword evidence="4" id="KW-0547">Nucleotide-binding</keyword>
<evidence type="ECO:0000256" key="6">
    <source>
        <dbReference type="ARBA" id="ARBA00022840"/>
    </source>
</evidence>
<dbReference type="PROSITE" id="PS50011">
    <property type="entry name" value="PROTEIN_KINASE_DOM"/>
    <property type="match status" value="1"/>
</dbReference>
<feature type="compositionally biased region" description="Low complexity" evidence="7">
    <location>
        <begin position="278"/>
        <end position="287"/>
    </location>
</feature>
<accession>A0A0D6EGG1</accession>
<feature type="region of interest" description="Disordered" evidence="7">
    <location>
        <begin position="856"/>
        <end position="896"/>
    </location>
</feature>
<feature type="domain" description="Protein kinase" evidence="8">
    <location>
        <begin position="441"/>
        <end position="802"/>
    </location>
</feature>
<dbReference type="GO" id="GO:0004674">
    <property type="term" value="F:protein serine/threonine kinase activity"/>
    <property type="evidence" value="ECO:0007669"/>
    <property type="project" value="UniProtKB-KW"/>
</dbReference>
<feature type="region of interest" description="Disordered" evidence="7">
    <location>
        <begin position="1099"/>
        <end position="1127"/>
    </location>
</feature>
<dbReference type="CDD" id="cd00029">
    <property type="entry name" value="C1"/>
    <property type="match status" value="1"/>
</dbReference>
<sequence>MPSFPSRFSFSSWSARDDLASTAGRERRVSFGVVGAKGKGKATEEDPTDPASSLPSSTLKRSKTARSSLIVSAARRLSTAAGAAGTRSRMSSRDKLPPISTPILREHGEDDNDVLSPPSFMREYQTRAMLFAQSSPELARTEVGDAGVDRWQWAVWPQPSDVSDREIELQSSPRLRWHPKGENQGVSSFVPLSPRSVRPYDASEGSLNPLSDASTEISTGSDTPVLSSSALPIRRARSPQAKWSVPVLQTSPSPPPAAPAVSGDRALSRSPPVDEVTRAAARAEALAKLTSPTPTGSKFPDGHLDAFPFPVVTPTPSSPPPRPSRPLPPLPPHAGSTSLILTPAHTAICTPPLTRSNTISLHPSPSAALDIDLRGRLVRARNSHPSPSLTLSSSPSSSAFGSLRGGGSPASSRFGEWGMSGSRKSSQTSLSLSITPSTPEKEPAGSNSIGGAGSLYALADRRMAESAVDILAVVEEDEAPLMTSAARAVRRTSMKRSPSKAKQSDSPRRRAPLATLSTQSPDVLTVSRTRPRLPSTSSNASGKLDLSVLPCRVSQNCRSFSSGAAIEPTQSEKEEFGSRFTDAGGATKSTGKVNFVHTTRPSLGEPIPFPSASSPCIVAVKRIQLQGKTEREVNQLSNEVSLLQRLAHPSVVKYEGLVRTEHYLNIILDYVVKILEGLAYLHNFGVSLNLDAIKNTKGINDAAEDVNGTPNWMAPEVIEMKGALPASDIWSLGCVVVELIDGRPPYADLVAMSAMFRIVEDENGPPVPERCSDDLKAFLARCFKKDPKERPSAEELFEDPWLIKHWDRCKVLLALSLPFPLVRQLNARPAQDLRPQDSLPFLRRISTEYRRPTLERPRSVSPVLDRPESPYAESPTVLTAPLPPFARDEQAPRDSLDSGLVPAVECKLCGQQTKRHAVLCRDCGLVAHRRCTEFAPTCDLRAQLLGHLPHPLYRATTIASAVPAGPTASPSSFSLTDYLPFGKARRPKPTSTSSESSIPGLPPPPTTGKASSAIRHLSAMLPSKTRTPEHTPPNSLSRCQGNGLHFHPRVSAEVTSLPDRHAHTSSESSVGSSSPTTDGFALRRKLSSYLVVRDAIGGAKLINKKSHSRPQSQPVNKPKSDGECAVM</sequence>
<feature type="region of interest" description="Disordered" evidence="7">
    <location>
        <begin position="979"/>
        <end position="1078"/>
    </location>
</feature>
<evidence type="ECO:0000259" key="8">
    <source>
        <dbReference type="PROSITE" id="PS50011"/>
    </source>
</evidence>
<proteinExistence type="inferred from homology"/>
<keyword evidence="6" id="KW-0067">ATP-binding</keyword>
<feature type="compositionally biased region" description="Low complexity" evidence="7">
    <location>
        <begin position="383"/>
        <end position="402"/>
    </location>
</feature>
<dbReference type="PROSITE" id="PS50081">
    <property type="entry name" value="ZF_DAG_PE_2"/>
    <property type="match status" value="1"/>
</dbReference>
<feature type="compositionally biased region" description="Polar residues" evidence="7">
    <location>
        <begin position="50"/>
        <end position="70"/>
    </location>
</feature>
<keyword evidence="3" id="KW-0808">Transferase</keyword>
<evidence type="ECO:0000256" key="1">
    <source>
        <dbReference type="ARBA" id="ARBA00006529"/>
    </source>
</evidence>
<name>A0A0D6EGG1_SPOSA</name>
<evidence type="ECO:0000256" key="3">
    <source>
        <dbReference type="ARBA" id="ARBA00022679"/>
    </source>
</evidence>
<feature type="compositionally biased region" description="Low complexity" evidence="7">
    <location>
        <begin position="420"/>
        <end position="438"/>
    </location>
</feature>
<dbReference type="Gene3D" id="3.30.200.20">
    <property type="entry name" value="Phosphorylase Kinase, domain 1"/>
    <property type="match status" value="1"/>
</dbReference>
<feature type="compositionally biased region" description="Basic and acidic residues" evidence="7">
    <location>
        <begin position="886"/>
        <end position="896"/>
    </location>
</feature>
<keyword evidence="11" id="KW-1185">Reference proteome</keyword>
<keyword evidence="2" id="KW-0723">Serine/threonine-protein kinase</keyword>
<evidence type="ECO:0000256" key="7">
    <source>
        <dbReference type="SAM" id="MobiDB-lite"/>
    </source>
</evidence>
<feature type="compositionally biased region" description="Polar residues" evidence="7">
    <location>
        <begin position="205"/>
        <end position="230"/>
    </location>
</feature>
<dbReference type="AlphaFoldDB" id="A0A0D6EGG1"/>
<evidence type="ECO:0000256" key="2">
    <source>
        <dbReference type="ARBA" id="ARBA00022527"/>
    </source>
</evidence>
<comment type="similarity">
    <text evidence="1">Belongs to the protein kinase superfamily. STE Ser/Thr protein kinase family. MAP kinase kinase kinase subfamily.</text>
</comment>
<evidence type="ECO:0000313" key="11">
    <source>
        <dbReference type="Proteomes" id="UP000243876"/>
    </source>
</evidence>
<feature type="compositionally biased region" description="Low complexity" evidence="7">
    <location>
        <begin position="72"/>
        <end position="89"/>
    </location>
</feature>
<dbReference type="InterPro" id="IPR002219">
    <property type="entry name" value="PKC_DAG/PE"/>
</dbReference>
<evidence type="ECO:0000256" key="5">
    <source>
        <dbReference type="ARBA" id="ARBA00022777"/>
    </source>
</evidence>
<dbReference type="OrthoDB" id="8693905at2759"/>
<evidence type="ECO:0000256" key="4">
    <source>
        <dbReference type="ARBA" id="ARBA00022741"/>
    </source>
</evidence>
<feature type="domain" description="Phorbol-ester/DAG-type" evidence="9">
    <location>
        <begin position="892"/>
        <end position="938"/>
    </location>
</feature>
<dbReference type="PANTHER" id="PTHR11584:SF369">
    <property type="entry name" value="MITOGEN-ACTIVATED PROTEIN KINASE KINASE KINASE 19-RELATED"/>
    <property type="match status" value="1"/>
</dbReference>
<feature type="region of interest" description="Disordered" evidence="7">
    <location>
        <begin position="482"/>
        <end position="522"/>
    </location>
</feature>
<dbReference type="Proteomes" id="UP000243876">
    <property type="component" value="Unassembled WGS sequence"/>
</dbReference>
<feature type="compositionally biased region" description="Basic and acidic residues" evidence="7">
    <location>
        <begin position="1118"/>
        <end position="1127"/>
    </location>
</feature>
<keyword evidence="5" id="KW-0418">Kinase</keyword>
<evidence type="ECO:0000259" key="9">
    <source>
        <dbReference type="PROSITE" id="PS50081"/>
    </source>
</evidence>
<dbReference type="Gene3D" id="1.10.510.10">
    <property type="entry name" value="Transferase(Phosphotransferase) domain 1"/>
    <property type="match status" value="1"/>
</dbReference>
<dbReference type="EMBL" id="CENE01000001">
    <property type="protein sequence ID" value="CEQ39001.1"/>
    <property type="molecule type" value="Genomic_DNA"/>
</dbReference>
<dbReference type="SUPFAM" id="SSF56112">
    <property type="entry name" value="Protein kinase-like (PK-like)"/>
    <property type="match status" value="1"/>
</dbReference>
<feature type="compositionally biased region" description="Basic residues" evidence="7">
    <location>
        <begin position="488"/>
        <end position="499"/>
    </location>
</feature>
<organism evidence="10 11">
    <name type="scientific">Sporidiobolus salmonicolor</name>
    <name type="common">Yeast-like fungus</name>
    <name type="synonym">Sporobolomyces salmonicolor</name>
    <dbReference type="NCBI Taxonomy" id="5005"/>
    <lineage>
        <taxon>Eukaryota</taxon>
        <taxon>Fungi</taxon>
        <taxon>Dikarya</taxon>
        <taxon>Basidiomycota</taxon>
        <taxon>Pucciniomycotina</taxon>
        <taxon>Microbotryomycetes</taxon>
        <taxon>Sporidiobolales</taxon>
        <taxon>Sporidiobolaceae</taxon>
        <taxon>Sporobolomyces</taxon>
    </lineage>
</organism>
<feature type="compositionally biased region" description="Low complexity" evidence="7">
    <location>
        <begin position="1065"/>
        <end position="1074"/>
    </location>
</feature>
<dbReference type="InterPro" id="IPR011009">
    <property type="entry name" value="Kinase-like_dom_sf"/>
</dbReference>
<feature type="region of interest" description="Disordered" evidence="7">
    <location>
        <begin position="18"/>
        <end position="116"/>
    </location>
</feature>
<dbReference type="PANTHER" id="PTHR11584">
    <property type="entry name" value="SERINE/THREONINE PROTEIN KINASE"/>
    <property type="match status" value="1"/>
</dbReference>
<feature type="compositionally biased region" description="Pro residues" evidence="7">
    <location>
        <begin position="311"/>
        <end position="332"/>
    </location>
</feature>
<dbReference type="InterPro" id="IPR000719">
    <property type="entry name" value="Prot_kinase_dom"/>
</dbReference>
<dbReference type="GO" id="GO:0005524">
    <property type="term" value="F:ATP binding"/>
    <property type="evidence" value="ECO:0007669"/>
    <property type="project" value="UniProtKB-KW"/>
</dbReference>
<gene>
    <name evidence="10" type="primary">SPOSA6832_00459</name>
</gene>